<dbReference type="Proteomes" id="UP000632377">
    <property type="component" value="Unassembled WGS sequence"/>
</dbReference>
<accession>A0ABS1T6A4</accession>
<dbReference type="RefSeq" id="WP_202747510.1">
    <property type="nucleotide sequence ID" value="NZ_JAESWC010000002.1"/>
</dbReference>
<keyword evidence="2" id="KW-1185">Reference proteome</keyword>
<evidence type="ECO:0000313" key="2">
    <source>
        <dbReference type="Proteomes" id="UP000632377"/>
    </source>
</evidence>
<evidence type="ECO:0000313" key="1">
    <source>
        <dbReference type="EMBL" id="MBL4934869.1"/>
    </source>
</evidence>
<comment type="caution">
    <text evidence="1">The sequence shown here is derived from an EMBL/GenBank/DDBJ whole genome shotgun (WGS) entry which is preliminary data.</text>
</comment>
<reference evidence="1 2" key="1">
    <citation type="submission" date="2021-01" db="EMBL/GenBank/DDBJ databases">
        <title>Genome public.</title>
        <authorList>
            <person name="Liu C."/>
            <person name="Sun Q."/>
        </authorList>
    </citation>
    <scope>NUCLEOTIDE SEQUENCE [LARGE SCALE GENOMIC DNA]</scope>
    <source>
        <strain evidence="1 2">YIM B02515</strain>
    </source>
</reference>
<protein>
    <submittedName>
        <fullName evidence="1">Uncharacterized protein</fullName>
    </submittedName>
</protein>
<name>A0ABS1T6A4_9CLOT</name>
<gene>
    <name evidence="1" type="ORF">JK636_03755</name>
</gene>
<proteinExistence type="predicted"/>
<sequence length="122" mass="14219">MGKNELCIFDKNKNCNDCNECDICDLNPRKKCDNCGKCLEMEGYDIKAIKIDEVFETDRDLNENEQLNKIHEDANIVLSEDDEFWDYIEDISELKDLVESGEELKGQLVEQYPGLLVYQSRK</sequence>
<organism evidence="1 2">
    <name type="scientific">Clostridium rhizosphaerae</name>
    <dbReference type="NCBI Taxonomy" id="2803861"/>
    <lineage>
        <taxon>Bacteria</taxon>
        <taxon>Bacillati</taxon>
        <taxon>Bacillota</taxon>
        <taxon>Clostridia</taxon>
        <taxon>Eubacteriales</taxon>
        <taxon>Clostridiaceae</taxon>
        <taxon>Clostridium</taxon>
    </lineage>
</organism>
<dbReference type="EMBL" id="JAESWC010000002">
    <property type="protein sequence ID" value="MBL4934869.1"/>
    <property type="molecule type" value="Genomic_DNA"/>
</dbReference>